<dbReference type="GO" id="GO:0004150">
    <property type="term" value="F:dihydroneopterin aldolase activity"/>
    <property type="evidence" value="ECO:0007669"/>
    <property type="project" value="UniProtKB-EC"/>
</dbReference>
<dbReference type="Pfam" id="PF02152">
    <property type="entry name" value="FolB"/>
    <property type="match status" value="1"/>
</dbReference>
<organism evidence="2 3">
    <name type="scientific">Taylorella asinigenitalis (strain MCE3)</name>
    <dbReference type="NCBI Taxonomy" id="1008459"/>
    <lineage>
        <taxon>Bacteria</taxon>
        <taxon>Pseudomonadati</taxon>
        <taxon>Pseudomonadota</taxon>
        <taxon>Betaproteobacteria</taxon>
        <taxon>Burkholderiales</taxon>
        <taxon>Alcaligenaceae</taxon>
        <taxon>Taylorella</taxon>
    </lineage>
</organism>
<reference key="1">
    <citation type="submission" date="2011-09" db="EMBL/GenBank/DDBJ databases">
        <title>Genomic characterization of the Taylorella genus.</title>
        <authorList>
            <person name="Hebert L."/>
            <person name="Moumen B."/>
            <person name="Pons N."/>
            <person name="Duquesne F."/>
            <person name="Breuil M.-F."/>
            <person name="Goux D."/>
            <person name="Batto J.-M."/>
            <person name="Renault P."/>
            <person name="Laugier C."/>
            <person name="Petry S."/>
        </authorList>
    </citation>
    <scope>NUCLEOTIDE SEQUENCE</scope>
    <source>
        <strain>MCE3</strain>
    </source>
</reference>
<dbReference type="Proteomes" id="UP000009284">
    <property type="component" value="Chromosome"/>
</dbReference>
<dbReference type="EC" id="4.1.2.25" evidence="2"/>
<dbReference type="EMBL" id="CP003059">
    <property type="protein sequence ID" value="AEP36076.1"/>
    <property type="molecule type" value="Genomic_DNA"/>
</dbReference>
<dbReference type="NCBIfam" id="TIGR00526">
    <property type="entry name" value="folB_dom"/>
    <property type="match status" value="1"/>
</dbReference>
<accession>G4QCE6</accession>
<evidence type="ECO:0000313" key="3">
    <source>
        <dbReference type="Proteomes" id="UP000009284"/>
    </source>
</evidence>
<dbReference type="InterPro" id="IPR043133">
    <property type="entry name" value="GTP-CH-I_C/QueF"/>
</dbReference>
<feature type="domain" description="Dihydroneopterin aldolase/epimerase" evidence="1">
    <location>
        <begin position="6"/>
        <end position="117"/>
    </location>
</feature>
<evidence type="ECO:0000259" key="1">
    <source>
        <dbReference type="SMART" id="SM00905"/>
    </source>
</evidence>
<dbReference type="eggNOG" id="COG1539">
    <property type="taxonomic scope" value="Bacteria"/>
</dbReference>
<dbReference type="HOGENOM" id="CLU_112632_0_1_4"/>
<name>G4QCE6_TAYAM</name>
<keyword evidence="2" id="KW-0456">Lyase</keyword>
<dbReference type="SUPFAM" id="SSF55620">
    <property type="entry name" value="Tetrahydrobiopterin biosynthesis enzymes-like"/>
    <property type="match status" value="1"/>
</dbReference>
<dbReference type="Gene3D" id="3.30.1130.10">
    <property type="match status" value="1"/>
</dbReference>
<dbReference type="STRING" id="1008459.TASI_0293"/>
<keyword evidence="3" id="KW-1185">Reference proteome</keyword>
<gene>
    <name evidence="2" type="ordered locus">TASI_0293</name>
</gene>
<evidence type="ECO:0000313" key="2">
    <source>
        <dbReference type="EMBL" id="AEP36076.1"/>
    </source>
</evidence>
<dbReference type="AlphaFoldDB" id="G4QCE6"/>
<protein>
    <submittedName>
        <fullName evidence="2">Dihydroneopterin aldolase</fullName>
        <ecNumber evidence="2">4.1.2.25</ecNumber>
    </submittedName>
</protein>
<reference evidence="2 3" key="2">
    <citation type="journal article" date="2012" name="PLoS ONE">
        <title>Genomic characterization of the taylorella genus.</title>
        <authorList>
            <person name="Hebert L."/>
            <person name="Moumen B."/>
            <person name="Pons N."/>
            <person name="Duquesne F."/>
            <person name="Breuil M.F."/>
            <person name="Goux D."/>
            <person name="Batto J.M."/>
            <person name="Laugier C."/>
            <person name="Renault P."/>
            <person name="Petry S."/>
        </authorList>
    </citation>
    <scope>NUCLEOTIDE SEQUENCE [LARGE SCALE GENOMIC DNA]</scope>
    <source>
        <strain evidence="2 3">MCE3</strain>
    </source>
</reference>
<sequence length="122" mass="14170">MPQMKIFFNKLKIDAKIGILEHELRSTQIIEVDIVLDIKTPTKVDDKNIKTVLDYRKIRNIIHEEAVRQHVHLVETLLISISKRLYREFEEIEKIDLKIGKPAAFSDSDAVGVQLISTRTDF</sequence>
<proteinExistence type="predicted"/>
<dbReference type="SMART" id="SM00905">
    <property type="entry name" value="FolB"/>
    <property type="match status" value="1"/>
</dbReference>
<dbReference type="GO" id="GO:0006760">
    <property type="term" value="P:folic acid-containing compound metabolic process"/>
    <property type="evidence" value="ECO:0007669"/>
    <property type="project" value="InterPro"/>
</dbReference>
<dbReference type="InterPro" id="IPR006157">
    <property type="entry name" value="FolB_dom"/>
</dbReference>
<dbReference type="KEGG" id="tas:TASI_0293"/>